<comment type="caution">
    <text evidence="2">The sequence shown here is derived from an EMBL/GenBank/DDBJ whole genome shotgun (WGS) entry which is preliminary data.</text>
</comment>
<dbReference type="RefSeq" id="WP_041818931.1">
    <property type="nucleotide sequence ID" value="NZ_BKZQ01000088.1"/>
</dbReference>
<gene>
    <name evidence="2" type="ORF">BpJC7_31920</name>
</gene>
<sequence>MENEKKLVNPSNATPPSEKNKGKNIFKAIGSILFAIIASSHHWVHTLLIALGLTTLGSGLLSLSPSIKITFMAISLMISIWMIWSAIRKWNHHRSTAWIYLVSSIISIVIVATALVQTVVEINQTPGQEPGQEIPMDHSQHHQ</sequence>
<protein>
    <submittedName>
        <fullName evidence="2">Uncharacterized protein</fullName>
    </submittedName>
</protein>
<reference evidence="2 3" key="1">
    <citation type="submission" date="2019-09" db="EMBL/GenBank/DDBJ databases">
        <title>Draft genome sequence of Bacillus sp. JC-7.</title>
        <authorList>
            <person name="Tanaka N."/>
            <person name="Shiwa Y."/>
            <person name="Fujita N."/>
            <person name="Tanasupawat S."/>
        </authorList>
    </citation>
    <scope>NUCLEOTIDE SEQUENCE [LARGE SCALE GENOMIC DNA]</scope>
    <source>
        <strain evidence="2 3">JC-7</strain>
    </source>
</reference>
<keyword evidence="1" id="KW-0812">Transmembrane</keyword>
<evidence type="ECO:0000256" key="1">
    <source>
        <dbReference type="SAM" id="Phobius"/>
    </source>
</evidence>
<accession>A0A5J4JL04</accession>
<name>A0A5J4JL04_9BACI</name>
<evidence type="ECO:0000313" key="3">
    <source>
        <dbReference type="Proteomes" id="UP000391919"/>
    </source>
</evidence>
<proteinExistence type="predicted"/>
<organism evidence="2 3">
    <name type="scientific">Weizmannia acidilactici</name>
    <dbReference type="NCBI Taxonomy" id="2607726"/>
    <lineage>
        <taxon>Bacteria</taxon>
        <taxon>Bacillati</taxon>
        <taxon>Bacillota</taxon>
        <taxon>Bacilli</taxon>
        <taxon>Bacillales</taxon>
        <taxon>Bacillaceae</taxon>
        <taxon>Heyndrickxia</taxon>
    </lineage>
</organism>
<feature type="transmembrane region" description="Helical" evidence="1">
    <location>
        <begin position="66"/>
        <end position="87"/>
    </location>
</feature>
<keyword evidence="3" id="KW-1185">Reference proteome</keyword>
<keyword evidence="1" id="KW-1133">Transmembrane helix</keyword>
<feature type="transmembrane region" description="Helical" evidence="1">
    <location>
        <begin position="99"/>
        <end position="120"/>
    </location>
</feature>
<dbReference type="Proteomes" id="UP000391919">
    <property type="component" value="Unassembled WGS sequence"/>
</dbReference>
<evidence type="ECO:0000313" key="2">
    <source>
        <dbReference type="EMBL" id="GER71889.1"/>
    </source>
</evidence>
<dbReference type="EMBL" id="BKZQ01000088">
    <property type="protein sequence ID" value="GER71889.1"/>
    <property type="molecule type" value="Genomic_DNA"/>
</dbReference>
<keyword evidence="1" id="KW-0472">Membrane</keyword>
<dbReference type="AlphaFoldDB" id="A0A5J4JL04"/>
<feature type="transmembrane region" description="Helical" evidence="1">
    <location>
        <begin position="28"/>
        <end position="54"/>
    </location>
</feature>